<evidence type="ECO:0000313" key="4">
    <source>
        <dbReference type="Proteomes" id="UP001276659"/>
    </source>
</evidence>
<name>A0AAD9Z3A3_9LECA</name>
<comment type="caution">
    <text evidence="3">The sequence shown here is derived from an EMBL/GenBank/DDBJ whole genome shotgun (WGS) entry which is preliminary data.</text>
</comment>
<dbReference type="EMBL" id="JASNWA010000010">
    <property type="protein sequence ID" value="KAK3168743.1"/>
    <property type="molecule type" value="Genomic_DNA"/>
</dbReference>
<feature type="region of interest" description="Disordered" evidence="1">
    <location>
        <begin position="32"/>
        <end position="81"/>
    </location>
</feature>
<proteinExistence type="predicted"/>
<evidence type="ECO:0000313" key="3">
    <source>
        <dbReference type="EMBL" id="KAK3168743.1"/>
    </source>
</evidence>
<protein>
    <submittedName>
        <fullName evidence="3">Uncharacterized protein</fullName>
    </submittedName>
</protein>
<feature type="signal peptide" evidence="2">
    <location>
        <begin position="1"/>
        <end position="28"/>
    </location>
</feature>
<dbReference type="Proteomes" id="UP001276659">
    <property type="component" value="Unassembled WGS sequence"/>
</dbReference>
<evidence type="ECO:0000256" key="1">
    <source>
        <dbReference type="SAM" id="MobiDB-lite"/>
    </source>
</evidence>
<organism evidence="3 4">
    <name type="scientific">Lepraria neglecta</name>
    <dbReference type="NCBI Taxonomy" id="209136"/>
    <lineage>
        <taxon>Eukaryota</taxon>
        <taxon>Fungi</taxon>
        <taxon>Dikarya</taxon>
        <taxon>Ascomycota</taxon>
        <taxon>Pezizomycotina</taxon>
        <taxon>Lecanoromycetes</taxon>
        <taxon>OSLEUM clade</taxon>
        <taxon>Lecanoromycetidae</taxon>
        <taxon>Lecanorales</taxon>
        <taxon>Lecanorineae</taxon>
        <taxon>Stereocaulaceae</taxon>
        <taxon>Lepraria</taxon>
    </lineage>
</organism>
<evidence type="ECO:0000256" key="2">
    <source>
        <dbReference type="SAM" id="SignalP"/>
    </source>
</evidence>
<reference evidence="3" key="1">
    <citation type="submission" date="2022-11" db="EMBL/GenBank/DDBJ databases">
        <title>Chromosomal genome sequence assembly and mating type (MAT) locus characterization of the leprose asexual lichenized fungus Lepraria neglecta (Nyl.) Erichsen.</title>
        <authorList>
            <person name="Allen J.L."/>
            <person name="Pfeffer B."/>
        </authorList>
    </citation>
    <scope>NUCLEOTIDE SEQUENCE</scope>
    <source>
        <strain evidence="3">Allen 5258</strain>
    </source>
</reference>
<feature type="compositionally biased region" description="Pro residues" evidence="1">
    <location>
        <begin position="56"/>
        <end position="78"/>
    </location>
</feature>
<accession>A0AAD9Z3A3</accession>
<feature type="chain" id="PRO_5042023431" evidence="2">
    <location>
        <begin position="29"/>
        <end position="241"/>
    </location>
</feature>
<keyword evidence="4" id="KW-1185">Reference proteome</keyword>
<sequence length="241" mass="25107">MRSTAPASYAIFLILTITTALLLPSSLALVPRSSTPSLDPPGPPKSNNSNTDIAIPPQPPLPPKPPFPPPSPHPPPLPTGKIECFKPDQHLAFPLNLADCDNTIELILHDKAGPFTYQNWTRDGRGGSHKIPEAWHVGRCQVLLTTAYDVGDMRDELRLVDIIVAVRKVLEICVPASKTGLGGLAQVGHGKGFFVALNGHEAPGAMDGGSAVGAVNGISTAALDALAQSEGVTEGGDVGSS</sequence>
<dbReference type="AlphaFoldDB" id="A0AAD9Z3A3"/>
<keyword evidence="2" id="KW-0732">Signal</keyword>
<gene>
    <name evidence="3" type="ORF">OEA41_005191</name>
</gene>